<dbReference type="PROSITE" id="PS51819">
    <property type="entry name" value="VOC"/>
    <property type="match status" value="1"/>
</dbReference>
<reference evidence="2" key="2">
    <citation type="submission" date="2020-09" db="EMBL/GenBank/DDBJ databases">
        <authorList>
            <person name="Sun Q."/>
            <person name="Zhou Y."/>
        </authorList>
    </citation>
    <scope>NUCLEOTIDE SEQUENCE</scope>
    <source>
        <strain evidence="2">CGMCC 1.15178</strain>
    </source>
</reference>
<dbReference type="PANTHER" id="PTHR33993:SF14">
    <property type="entry name" value="GB|AAF24581.1"/>
    <property type="match status" value="1"/>
</dbReference>
<dbReference type="SUPFAM" id="SSF54593">
    <property type="entry name" value="Glyoxalase/Bleomycin resistance protein/Dihydroxybiphenyl dioxygenase"/>
    <property type="match status" value="1"/>
</dbReference>
<dbReference type="Proteomes" id="UP000612456">
    <property type="component" value="Unassembled WGS sequence"/>
</dbReference>
<dbReference type="InterPro" id="IPR004360">
    <property type="entry name" value="Glyas_Fos-R_dOase_dom"/>
</dbReference>
<keyword evidence="3" id="KW-1185">Reference proteome</keyword>
<gene>
    <name evidence="2" type="ORF">GCM10010911_07940</name>
</gene>
<evidence type="ECO:0000313" key="3">
    <source>
        <dbReference type="Proteomes" id="UP000612456"/>
    </source>
</evidence>
<name>A0A916YMC6_9BACL</name>
<organism evidence="2 3">
    <name type="scientific">Paenibacillus nasutitermitis</name>
    <dbReference type="NCBI Taxonomy" id="1652958"/>
    <lineage>
        <taxon>Bacteria</taxon>
        <taxon>Bacillati</taxon>
        <taxon>Bacillota</taxon>
        <taxon>Bacilli</taxon>
        <taxon>Bacillales</taxon>
        <taxon>Paenibacillaceae</taxon>
        <taxon>Paenibacillus</taxon>
    </lineage>
</organism>
<dbReference type="InterPro" id="IPR037523">
    <property type="entry name" value="VOC_core"/>
</dbReference>
<dbReference type="RefSeq" id="WP_188989289.1">
    <property type="nucleotide sequence ID" value="NZ_BMHP01000001.1"/>
</dbReference>
<dbReference type="CDD" id="cd07247">
    <property type="entry name" value="SgaA_N_like"/>
    <property type="match status" value="1"/>
</dbReference>
<dbReference type="InterPro" id="IPR029068">
    <property type="entry name" value="Glyas_Bleomycin-R_OHBP_Dase"/>
</dbReference>
<dbReference type="Pfam" id="PF00903">
    <property type="entry name" value="Glyoxalase"/>
    <property type="match status" value="1"/>
</dbReference>
<accession>A0A916YMC6</accession>
<protein>
    <recommendedName>
        <fullName evidence="1">VOC domain-containing protein</fullName>
    </recommendedName>
</protein>
<dbReference type="EMBL" id="BMHP01000001">
    <property type="protein sequence ID" value="GGD52797.1"/>
    <property type="molecule type" value="Genomic_DNA"/>
</dbReference>
<evidence type="ECO:0000259" key="1">
    <source>
        <dbReference type="PROSITE" id="PS51819"/>
    </source>
</evidence>
<reference evidence="2" key="1">
    <citation type="journal article" date="2014" name="Int. J. Syst. Evol. Microbiol.">
        <title>Complete genome sequence of Corynebacterium casei LMG S-19264T (=DSM 44701T), isolated from a smear-ripened cheese.</title>
        <authorList>
            <consortium name="US DOE Joint Genome Institute (JGI-PGF)"/>
            <person name="Walter F."/>
            <person name="Albersmeier A."/>
            <person name="Kalinowski J."/>
            <person name="Ruckert C."/>
        </authorList>
    </citation>
    <scope>NUCLEOTIDE SEQUENCE</scope>
    <source>
        <strain evidence="2">CGMCC 1.15178</strain>
    </source>
</reference>
<feature type="domain" description="VOC" evidence="1">
    <location>
        <begin position="9"/>
        <end position="126"/>
    </location>
</feature>
<comment type="caution">
    <text evidence="2">The sequence shown here is derived from an EMBL/GenBank/DDBJ whole genome shotgun (WGS) entry which is preliminary data.</text>
</comment>
<dbReference type="PANTHER" id="PTHR33993">
    <property type="entry name" value="GLYOXALASE-RELATED"/>
    <property type="match status" value="1"/>
</dbReference>
<dbReference type="InterPro" id="IPR052164">
    <property type="entry name" value="Anthracycline_SecMetBiosynth"/>
</dbReference>
<evidence type="ECO:0000313" key="2">
    <source>
        <dbReference type="EMBL" id="GGD52797.1"/>
    </source>
</evidence>
<dbReference type="Gene3D" id="3.10.180.10">
    <property type="entry name" value="2,3-Dihydroxybiphenyl 1,2-Dioxygenase, domain 1"/>
    <property type="match status" value="2"/>
</dbReference>
<dbReference type="AlphaFoldDB" id="A0A916YMC6"/>
<sequence length="221" mass="25375">MNHVNNIGDLFWLDLKSLDVDKTKTFYGEGFGWSFINENWGHRKQTVIYFEKYRIGGLTDLRSPVYPPETEPHASIYILVNHVDTMLDRAVEAGGKVMLEPFDLPGMGRMATLQDPQGAVFSVWEQTGAFTGIGTQEGAAERLSWIVLFSREVFQASQFYQQVFDWEMKRMRDGDRVRNGIWNKGEQIGAIVERDGTEKHITNEWIIGYKVQALEKQCQDS</sequence>
<proteinExistence type="predicted"/>